<dbReference type="Proteomes" id="UP000236291">
    <property type="component" value="Unassembled WGS sequence"/>
</dbReference>
<dbReference type="PANTHER" id="PTHR34272">
    <property type="entry name" value="EXPRESSED PROTEIN"/>
    <property type="match status" value="1"/>
</dbReference>
<keyword evidence="2" id="KW-1133">Transmembrane helix</keyword>
<feature type="transmembrane region" description="Helical" evidence="2">
    <location>
        <begin position="197"/>
        <end position="217"/>
    </location>
</feature>
<feature type="compositionally biased region" description="Pro residues" evidence="1">
    <location>
        <begin position="70"/>
        <end position="80"/>
    </location>
</feature>
<dbReference type="AlphaFoldDB" id="A0A2K3PHB7"/>
<sequence>MNNSEQPIQNNSAQEPTPFQRMFMQPNPSPPLPQQPMQNPNSEPTPFQSMFIPQPSPPPQPSTSFIPLQPSNPPPAQPPRPRARVRRGLLNGKSEIIPVFFTWATNRRATVHTFNYLLQNQIFNIIGEVECKRCQQTLQISFDIREKFPEIRHFIVENMHDMNDRGTIWMHPTLPRCEHCNQETKPVIAEKKRRINWLFLFLGQMLGCCTLAQLRYFCKHTKNHRTGAKDRVLYLTYLQLCKQLDPNGPFNV</sequence>
<evidence type="ECO:0000256" key="2">
    <source>
        <dbReference type="SAM" id="Phobius"/>
    </source>
</evidence>
<feature type="compositionally biased region" description="Low complexity" evidence="1">
    <location>
        <begin position="35"/>
        <end position="53"/>
    </location>
</feature>
<dbReference type="OrthoDB" id="1900495at2759"/>
<feature type="region of interest" description="Disordered" evidence="1">
    <location>
        <begin position="1"/>
        <end position="83"/>
    </location>
</feature>
<keyword evidence="2" id="KW-0812">Transmembrane</keyword>
<feature type="domain" description="DUF7086" evidence="3">
    <location>
        <begin position="115"/>
        <end position="244"/>
    </location>
</feature>
<reference evidence="4 5" key="1">
    <citation type="journal article" date="2014" name="Am. J. Bot.">
        <title>Genome assembly and annotation for red clover (Trifolium pratense; Fabaceae).</title>
        <authorList>
            <person name="Istvanek J."/>
            <person name="Jaros M."/>
            <person name="Krenek A."/>
            <person name="Repkova J."/>
        </authorList>
    </citation>
    <scope>NUCLEOTIDE SEQUENCE [LARGE SCALE GENOMIC DNA]</scope>
    <source>
        <strain evidence="5">cv. Tatra</strain>
        <tissue evidence="4">Young leaves</tissue>
    </source>
</reference>
<dbReference type="EMBL" id="ASHM01007026">
    <property type="protein sequence ID" value="PNY14645.1"/>
    <property type="molecule type" value="Genomic_DNA"/>
</dbReference>
<comment type="caution">
    <text evidence="4">The sequence shown here is derived from an EMBL/GenBank/DDBJ whole genome shotgun (WGS) entry which is preliminary data.</text>
</comment>
<keyword evidence="2" id="KW-0472">Membrane</keyword>
<dbReference type="Pfam" id="PF23324">
    <property type="entry name" value="DUF7086"/>
    <property type="match status" value="1"/>
</dbReference>
<evidence type="ECO:0000256" key="1">
    <source>
        <dbReference type="SAM" id="MobiDB-lite"/>
    </source>
</evidence>
<evidence type="ECO:0000313" key="4">
    <source>
        <dbReference type="EMBL" id="PNY14645.1"/>
    </source>
</evidence>
<dbReference type="STRING" id="57577.A0A2K3PHB7"/>
<protein>
    <recommendedName>
        <fullName evidence="3">DUF7086 domain-containing protein</fullName>
    </recommendedName>
</protein>
<proteinExistence type="predicted"/>
<evidence type="ECO:0000259" key="3">
    <source>
        <dbReference type="Pfam" id="PF23324"/>
    </source>
</evidence>
<feature type="compositionally biased region" description="Polar residues" evidence="1">
    <location>
        <begin position="1"/>
        <end position="17"/>
    </location>
</feature>
<dbReference type="InterPro" id="IPR055513">
    <property type="entry name" value="DUF7086"/>
</dbReference>
<gene>
    <name evidence="4" type="ORF">L195_g011329</name>
</gene>
<organism evidence="4 5">
    <name type="scientific">Trifolium pratense</name>
    <name type="common">Red clover</name>
    <dbReference type="NCBI Taxonomy" id="57577"/>
    <lineage>
        <taxon>Eukaryota</taxon>
        <taxon>Viridiplantae</taxon>
        <taxon>Streptophyta</taxon>
        <taxon>Embryophyta</taxon>
        <taxon>Tracheophyta</taxon>
        <taxon>Spermatophyta</taxon>
        <taxon>Magnoliopsida</taxon>
        <taxon>eudicotyledons</taxon>
        <taxon>Gunneridae</taxon>
        <taxon>Pentapetalae</taxon>
        <taxon>rosids</taxon>
        <taxon>fabids</taxon>
        <taxon>Fabales</taxon>
        <taxon>Fabaceae</taxon>
        <taxon>Papilionoideae</taxon>
        <taxon>50 kb inversion clade</taxon>
        <taxon>NPAAA clade</taxon>
        <taxon>Hologalegina</taxon>
        <taxon>IRL clade</taxon>
        <taxon>Trifolieae</taxon>
        <taxon>Trifolium</taxon>
    </lineage>
</organism>
<name>A0A2K3PHB7_TRIPR</name>
<accession>A0A2K3PHB7</accession>
<evidence type="ECO:0000313" key="5">
    <source>
        <dbReference type="Proteomes" id="UP000236291"/>
    </source>
</evidence>
<reference evidence="4 5" key="2">
    <citation type="journal article" date="2017" name="Front. Plant Sci.">
        <title>Gene Classification and Mining of Molecular Markers Useful in Red Clover (Trifolium pratense) Breeding.</title>
        <authorList>
            <person name="Istvanek J."/>
            <person name="Dluhosova J."/>
            <person name="Dluhos P."/>
            <person name="Patkova L."/>
            <person name="Nedelnik J."/>
            <person name="Repkova J."/>
        </authorList>
    </citation>
    <scope>NUCLEOTIDE SEQUENCE [LARGE SCALE GENOMIC DNA]</scope>
    <source>
        <strain evidence="5">cv. Tatra</strain>
        <tissue evidence="4">Young leaves</tissue>
    </source>
</reference>
<dbReference type="PANTHER" id="PTHR34272:SF1">
    <property type="entry name" value="EXPRESSED PROTEIN"/>
    <property type="match status" value="1"/>
</dbReference>